<feature type="region of interest" description="Disordered" evidence="1">
    <location>
        <begin position="23"/>
        <end position="51"/>
    </location>
</feature>
<dbReference type="EMBL" id="CP047045">
    <property type="protein sequence ID" value="QGZ94004.1"/>
    <property type="molecule type" value="Genomic_DNA"/>
</dbReference>
<evidence type="ECO:0000313" key="3">
    <source>
        <dbReference type="Proteomes" id="UP000431269"/>
    </source>
</evidence>
<dbReference type="AlphaFoldDB" id="A0A6I6MLZ8"/>
<reference evidence="3" key="1">
    <citation type="submission" date="2019-12" db="EMBL/GenBank/DDBJ databases">
        <title>Complete genome of Terracaulis silvestris 0127_4.</title>
        <authorList>
            <person name="Vieira S."/>
            <person name="Riedel T."/>
            <person name="Sproer C."/>
            <person name="Pascual J."/>
            <person name="Boedeker C."/>
            <person name="Overmann J."/>
        </authorList>
    </citation>
    <scope>NUCLEOTIDE SEQUENCE [LARGE SCALE GENOMIC DNA]</scope>
    <source>
        <strain evidence="3">0127_4</strain>
    </source>
</reference>
<evidence type="ECO:0000313" key="2">
    <source>
        <dbReference type="EMBL" id="QGZ94004.1"/>
    </source>
</evidence>
<protein>
    <submittedName>
        <fullName evidence="2">Uncharacterized protein</fullName>
    </submittedName>
</protein>
<proteinExistence type="predicted"/>
<dbReference type="KEGG" id="tsv:DSM104635_00820"/>
<name>A0A6I6MLZ8_9CAUL</name>
<dbReference type="Proteomes" id="UP000431269">
    <property type="component" value="Chromosome"/>
</dbReference>
<evidence type="ECO:0000256" key="1">
    <source>
        <dbReference type="SAM" id="MobiDB-lite"/>
    </source>
</evidence>
<sequence length="51" mass="5674">MAAKKKTPAKKQKPQKERFIEFAKSIGADDPKAMERTFGKAVPAKKPTQKS</sequence>
<accession>A0A6I6MLZ8</accession>
<feature type="compositionally biased region" description="Basic and acidic residues" evidence="1">
    <location>
        <begin position="23"/>
        <end position="38"/>
    </location>
</feature>
<organism evidence="2 3">
    <name type="scientific">Terricaulis silvestris</name>
    <dbReference type="NCBI Taxonomy" id="2686094"/>
    <lineage>
        <taxon>Bacteria</taxon>
        <taxon>Pseudomonadati</taxon>
        <taxon>Pseudomonadota</taxon>
        <taxon>Alphaproteobacteria</taxon>
        <taxon>Caulobacterales</taxon>
        <taxon>Caulobacteraceae</taxon>
        <taxon>Terricaulis</taxon>
    </lineage>
</organism>
<keyword evidence="3" id="KW-1185">Reference proteome</keyword>
<dbReference type="RefSeq" id="WP_158764977.1">
    <property type="nucleotide sequence ID" value="NZ_CP047045.1"/>
</dbReference>
<gene>
    <name evidence="2" type="ORF">DSM104635_00820</name>
</gene>